<reference evidence="2 3" key="1">
    <citation type="journal article" date="2021" name="J. Hered.">
        <title>A chromosome-level genome assembly of the parasitoid wasp, Cotesia glomerata (Hymenoptera: Braconidae).</title>
        <authorList>
            <person name="Pinto B.J."/>
            <person name="Weis J.J."/>
            <person name="Gamble T."/>
            <person name="Ode P.J."/>
            <person name="Paul R."/>
            <person name="Zaspel J.M."/>
        </authorList>
    </citation>
    <scope>NUCLEOTIDE SEQUENCE [LARGE SCALE GENOMIC DNA]</scope>
    <source>
        <strain evidence="2">CgM1</strain>
    </source>
</reference>
<feature type="region of interest" description="Disordered" evidence="1">
    <location>
        <begin position="2002"/>
        <end position="2034"/>
    </location>
</feature>
<feature type="compositionally biased region" description="Low complexity" evidence="1">
    <location>
        <begin position="1570"/>
        <end position="1586"/>
    </location>
</feature>
<feature type="compositionally biased region" description="Polar residues" evidence="1">
    <location>
        <begin position="2002"/>
        <end position="2015"/>
    </location>
</feature>
<feature type="compositionally biased region" description="Basic and acidic residues" evidence="1">
    <location>
        <begin position="2016"/>
        <end position="2034"/>
    </location>
</feature>
<feature type="region of interest" description="Disordered" evidence="1">
    <location>
        <begin position="1266"/>
        <end position="1286"/>
    </location>
</feature>
<dbReference type="PANTHER" id="PTHR14918:SF3">
    <property type="entry name" value="KICSTOR COMPLEX PROTEIN SZT2"/>
    <property type="match status" value="1"/>
</dbReference>
<feature type="compositionally biased region" description="Low complexity" evidence="1">
    <location>
        <begin position="3087"/>
        <end position="3096"/>
    </location>
</feature>
<evidence type="ECO:0008006" key="4">
    <source>
        <dbReference type="Google" id="ProtNLM"/>
    </source>
</evidence>
<feature type="compositionally biased region" description="Basic and acidic residues" evidence="1">
    <location>
        <begin position="2410"/>
        <end position="2428"/>
    </location>
</feature>
<dbReference type="EMBL" id="JAHXZJ010002237">
    <property type="protein sequence ID" value="KAH0546460.1"/>
    <property type="molecule type" value="Genomic_DNA"/>
</dbReference>
<evidence type="ECO:0000313" key="2">
    <source>
        <dbReference type="EMBL" id="KAH0546460.1"/>
    </source>
</evidence>
<feature type="region of interest" description="Disordered" evidence="1">
    <location>
        <begin position="1718"/>
        <end position="1786"/>
    </location>
</feature>
<sequence>MDSFESEEKVVLEADKVFLLMKNGFPISRNVRAQWILDHLDKIINIKLPDCDNDDIQELEVISIVPSNCPTSWDDDNSHLYQYRVTSSTSVIFLAHKYRMVVCLDLSPSLGTIDIQRGAIVLDEVCTATKEFLENISKPFPIPGSKIILQPEVYVTVIAHTPFLTNSAQKIIIQGWLVNTTNIADLMKVIEKQLISLEERIAHVTGMIYQHQEIFRPDNNGMVNALFEERTSGVCSNISNSLGNLSILSPETTFINMLRYGLLAVALLPENSCAHLIIITDGILATTDIHVLDSIVQQFRVSTVACSFIHLGSAYHPHCANGLVAYPDLLCFIATATLGCYMTFMPEPSIADSQINVYHENFLCWRLYRSESTSNIHRSNYWFTKNGLFYGNQQIQLLRKKLLEDKVTCTLSSLLCCRLRDGYLIKKFSMRDGCLEVYFILPWKINVFLEYCVYCPWPRQSLVTYNKIQYTITVEAAYEFLHDITCTSKKPLKSPYRQSVVSRFWATLSALTESNNMLEHFSWFLEPDWTWYNVPDTIKSGMPVFNLSAYPQATTIQLSDSAYHQFGKIWQPVASLDSNQWARWMHSQRVTLILAHDRPLPKYLHQANQSGRFQCVQYRQAAVVLYAMLKNWATFVLVENHTYVKFIQKEIEKPPVSFSVIRINCKALCVVLNVAFAGGTEGAIRHNVVTDLVDKLSKLTLPNRPMEQRETSPCCTIIHKALEKILIRYERLPIDLSTIAVNFDRAQSMSLKATQIPGGILTTTLSRYLHHNRWLWNVKKPIIQTIPGINMPRLNITAIARILSTITKMRLTEGFNFSYSTAGIINMVLEVQMQGLKDDFYPCIIQYIIFPPHTITNPTLERNSESEEDTDQGTGDGEGFTEENESTGDYQIVTEIWIEPQCGQVKLPGHPTASYMSSLLYHELSNAIAQVDEECFNALLTLEHLIMLTQVEPRDIKNLIANGYQHQLSQYALANSHKIARQISVSNCTHSKILSDDQPDEKIHSKIFNFDMINVLSKCQQAELLFSMFADENPDGTNEDTNNILIECLMDQMKKLDNKELILSTLESQKFTEMLISRSREDGRPLPFSISSDDKQLKNIRWRCFIKGVNVAHIIISILPATEQDVRNLGSPIAITRNHSRDKSIEKLDVLSQPASSISNDQITSSLIGSPKKLEISSNLRMIDFESNLSSRTTTAESTPKIERRRRISSTGVKAGLIFPIYVYDCSLALLIEVLIGKLKTPKSKDIYQNNTFTIGQQLHEDFINLKPPNDSASPEPKSEDSENLSNDQRSLLEHCKLLTLAHCHCYVVAVYKSLALQLRLSYEDMEAAVEQCEESLIEINITNYLKTVCKHLNNLSSKFDEAKAIEKCHSTTCAEFGQLHKLIRNKFKKIITCAFKPVPAHPEFYYFSPSHHSERIDSMEFHRSDSDDDINFVFHSETIDCQVDNNIGKNNISLNATWPSTKNKKLQVYDSTESLISDLHEDENNIKEQPLFLQLSCTIHPSIHSGSNFLSIPVKSLPTCFFSDLEQLLSDFDNIDFENIKITLDIICLYLPKDILEVSLENDIKAKSTSYCSSSSTGSISTDSESYPENDNVLDNEPVKERISHLPPCQHHAISTLTNEIEWLLKDEIVTALLDVNPPTEETLHFVVRHVADSNGRPSCHFDKVALHFVFSSAKNAPKFYEELIKMTITRYIIKQSKEYLYFVKDDNVVSNHIEINDNSDINNKDNEENSSAIKPDIDSSDCLQDNNYYTSRQDSGELPGCQSEVSSIGEGRPGTDDGYDGDSSDSEDDCYWLVDLDKHRESLPNFWLILQVRRNHVDVYFHCRFLEMASLEVDCYRQVQKQVVSQIATICRRVNQYLLLENLHDTRNCDILLEPDSHDDHSIRGDSFNDSGSVVKHDSRVNTPGMFRCSVMWEETFCLHPRLKTGPGRSGLSRGIKALQVVLNRFSVNNRINMFVYRENNSQKNVFYLRLHEQTSDGKSLQNKLSESDERLMVSRSNSIASLSQSRMSGSHQMDSDKNDDTRPRVRSFGEKDSDYMNKCDDSIVLMVHGISKPGLEIRRDLVQVLHNRLDDAVLEVLSVMLARNPMCKLTPADVHFIQKPYRLPESYVQFSVQPYYIKHIDALAYYLRQNILQFLYIPKYTDPRAHYHLQDYSQPEGSKKRVPETDIFLNNQSQSSGNRGIACIAMAIDKEITLTSDKIFPDTMRISDFSDAISVTIYEGKTRSASIPDVPIEFRIWKQGRVNIETLKEKLGAAIKHAIWDLINELYLFSVPLTVPVQMNPLESKDDWNEYYQLPSNLKSLDQAKLNCNSYELGEIGMLNEIYHKTIPCWYQFALDMGVPSVRKHVVPIQHRHPISTTIKELQNLIRVNAPDTSTRAFVLDQSQPFLINDILSPNTFLPFKKLHVQNDDESKDNSDNYSFRVDDHNDYDDDDEDDDDEIIYVPYEFNLGDTKSHSKAVIVARNFNQWKASINNIPEPDLLMPKDQKLLQKFNPLIQETNFIPRQRLLLAKVQGDEFILYMYNWSKERSEKLIKQATNLGAWLSSRSVLLSNVVMQKLGIFHHQPMESFHLRDECQISDIESMTKFSVMYNAENTDWSKSSHRLSTGRNVHYPLVSQVMRDARPNVHYPPNTVDPVVIAVHDLQDLHQRERKNKEDLTRLHTMWQSRSAAPNIPMSSTNINTFKRLSRLIHYCYTPILFLPQWRFQSAATRDHSLTPPSSMSPINSQWQSSDGYQKMGSSNNEATAWHQELCRSMMFEYNQYLQDLGFNLVEIDSSSHKNSIEESNHLKKKCYLKKSMLGGILLFELCLEEPFFTAKLHVIECNRLQNKSGASLVNQFILSFVDNCEKVKINMHLHSFTYDFHLRCIHSYISGIGQWSLIQGYHLTHFLDDFIKYYSKAPNFARNLVYSDVITVNNLTTPASTLYSYLLSHEKTYGMQVFGMTSDSLDDQESEYVLVRIQNTPSVNYCDVQDVKYTDDFTVILIVSKQDLPMQLEKSEIILKYYLILISKRELYPKKEVENNKLGKFRTVYSIVKTPSGSQVESSVESTSTTPTPSSNRSSRDESNDDYEFTDNNLSTTEFIKQNNNNNNNNNKSNDDNVDNDNYKEISDNTIINQIFAPTPPPVPSSPLTSVETITRSSMSSPHLLQIRRESINYLGYYSSHEQLMQQLIISQAQAVRQHITNMIDKGMLHCRTHLLWNKLLENKSTMTYAEFTELRSLAKVEPLSNLDSRLSPLVNQPISWYQALVKVLQNKYQEHHKQFSTPDGNVSHHLILHPSYLQVFMMLTIDLHTSRGELFAVSRKSVEITSTPFSVSEIHNLIEGFVNACCFHLWMGLYNQ</sequence>
<evidence type="ECO:0000313" key="3">
    <source>
        <dbReference type="Proteomes" id="UP000826195"/>
    </source>
</evidence>
<proteinExistence type="predicted"/>
<feature type="compositionally biased region" description="Acidic residues" evidence="1">
    <location>
        <begin position="2429"/>
        <end position="2438"/>
    </location>
</feature>
<feature type="region of interest" description="Disordered" evidence="1">
    <location>
        <begin position="2716"/>
        <end position="2737"/>
    </location>
</feature>
<name>A0AAV7I549_COTGL</name>
<feature type="compositionally biased region" description="Polar residues" evidence="1">
    <location>
        <begin position="3074"/>
        <end position="3086"/>
    </location>
</feature>
<feature type="compositionally biased region" description="Low complexity" evidence="1">
    <location>
        <begin position="3040"/>
        <end position="3061"/>
    </location>
</feature>
<organism evidence="2 3">
    <name type="scientific">Cotesia glomerata</name>
    <name type="common">Lepidopteran parasitic wasp</name>
    <name type="synonym">Apanteles glomeratus</name>
    <dbReference type="NCBI Taxonomy" id="32391"/>
    <lineage>
        <taxon>Eukaryota</taxon>
        <taxon>Metazoa</taxon>
        <taxon>Ecdysozoa</taxon>
        <taxon>Arthropoda</taxon>
        <taxon>Hexapoda</taxon>
        <taxon>Insecta</taxon>
        <taxon>Pterygota</taxon>
        <taxon>Neoptera</taxon>
        <taxon>Endopterygota</taxon>
        <taxon>Hymenoptera</taxon>
        <taxon>Apocrita</taxon>
        <taxon>Ichneumonoidea</taxon>
        <taxon>Braconidae</taxon>
        <taxon>Microgastrinae</taxon>
        <taxon>Cotesia</taxon>
    </lineage>
</organism>
<feature type="region of interest" description="Disordered" evidence="1">
    <location>
        <begin position="3040"/>
        <end position="3107"/>
    </location>
</feature>
<comment type="caution">
    <text evidence="2">The sequence shown here is derived from an EMBL/GenBank/DDBJ whole genome shotgun (WGS) entry which is preliminary data.</text>
</comment>
<dbReference type="GO" id="GO:0005777">
    <property type="term" value="C:peroxisome"/>
    <property type="evidence" value="ECO:0007669"/>
    <property type="project" value="InterPro"/>
</dbReference>
<evidence type="ECO:0000256" key="1">
    <source>
        <dbReference type="SAM" id="MobiDB-lite"/>
    </source>
</evidence>
<keyword evidence="3" id="KW-1185">Reference proteome</keyword>
<feature type="region of interest" description="Disordered" evidence="1">
    <location>
        <begin position="1570"/>
        <end position="1595"/>
    </location>
</feature>
<dbReference type="InterPro" id="IPR033228">
    <property type="entry name" value="SZT2"/>
</dbReference>
<accession>A0AAV7I549</accession>
<protein>
    <recommendedName>
        <fullName evidence="4">Protein SZT2</fullName>
    </recommendedName>
</protein>
<feature type="region of interest" description="Disordered" evidence="1">
    <location>
        <begin position="2410"/>
        <end position="2438"/>
    </location>
</feature>
<feature type="compositionally biased region" description="Polar residues" evidence="1">
    <location>
        <begin position="1743"/>
        <end position="1755"/>
    </location>
</feature>
<feature type="compositionally biased region" description="Polar residues" evidence="1">
    <location>
        <begin position="2718"/>
        <end position="2737"/>
    </location>
</feature>
<dbReference type="PANTHER" id="PTHR14918">
    <property type="entry name" value="KICSTOR COMPLEX PROTEIN SZT2"/>
    <property type="match status" value="1"/>
</dbReference>
<gene>
    <name evidence="2" type="ORF">KQX54_009812</name>
</gene>
<feature type="region of interest" description="Disordered" evidence="1">
    <location>
        <begin position="858"/>
        <end position="885"/>
    </location>
</feature>
<dbReference type="Proteomes" id="UP000826195">
    <property type="component" value="Unassembled WGS sequence"/>
</dbReference>